<dbReference type="AlphaFoldDB" id="A0A0B6ZJW9"/>
<accession>A0A0B6ZJW9</accession>
<gene>
    <name evidence="1" type="primary">ORF64805</name>
</gene>
<proteinExistence type="predicted"/>
<reference evidence="1" key="1">
    <citation type="submission" date="2014-12" db="EMBL/GenBank/DDBJ databases">
        <title>Insight into the proteome of Arion vulgaris.</title>
        <authorList>
            <person name="Aradska J."/>
            <person name="Bulat T."/>
            <person name="Smidak R."/>
            <person name="Sarate P."/>
            <person name="Gangsoo J."/>
            <person name="Sialana F."/>
            <person name="Bilban M."/>
            <person name="Lubec G."/>
        </authorList>
    </citation>
    <scope>NUCLEOTIDE SEQUENCE</scope>
    <source>
        <tissue evidence="1">Skin</tissue>
    </source>
</reference>
<protein>
    <submittedName>
        <fullName evidence="1">Uncharacterized protein</fullName>
    </submittedName>
</protein>
<evidence type="ECO:0000313" key="1">
    <source>
        <dbReference type="EMBL" id="CEK68025.1"/>
    </source>
</evidence>
<name>A0A0B6ZJW9_9EUPU</name>
<dbReference type="EMBL" id="HACG01021160">
    <property type="protein sequence ID" value="CEK68025.1"/>
    <property type="molecule type" value="Transcribed_RNA"/>
</dbReference>
<organism evidence="1">
    <name type="scientific">Arion vulgaris</name>
    <dbReference type="NCBI Taxonomy" id="1028688"/>
    <lineage>
        <taxon>Eukaryota</taxon>
        <taxon>Metazoa</taxon>
        <taxon>Spiralia</taxon>
        <taxon>Lophotrochozoa</taxon>
        <taxon>Mollusca</taxon>
        <taxon>Gastropoda</taxon>
        <taxon>Heterobranchia</taxon>
        <taxon>Euthyneura</taxon>
        <taxon>Panpulmonata</taxon>
        <taxon>Eupulmonata</taxon>
        <taxon>Stylommatophora</taxon>
        <taxon>Helicina</taxon>
        <taxon>Arionoidea</taxon>
        <taxon>Arionidae</taxon>
        <taxon>Arion</taxon>
    </lineage>
</organism>
<sequence length="76" mass="8675">MKELIQISYSENAIYKETIQSLNDHQLNEDTAAGKADTLLEFVLKCDDVCRNCHLQDDTEICSMCQPSVFILFNIC</sequence>